<dbReference type="PANTHER" id="PTHR30096">
    <property type="entry name" value="4,5-DOPA DIOXYGENASE EXTRADIOL-LIKE PROTEIN"/>
    <property type="match status" value="1"/>
</dbReference>
<feature type="domain" description="Extradiol ring-cleavage dioxygenase class III enzyme subunit B" evidence="2">
    <location>
        <begin position="12"/>
        <end position="289"/>
    </location>
</feature>
<keyword evidence="1" id="KW-0560">Oxidoreductase</keyword>
<dbReference type="CDD" id="cd07370">
    <property type="entry name" value="HPCD"/>
    <property type="match status" value="1"/>
</dbReference>
<evidence type="ECO:0000259" key="2">
    <source>
        <dbReference type="Pfam" id="PF02900"/>
    </source>
</evidence>
<dbReference type="Pfam" id="PF02900">
    <property type="entry name" value="LigB"/>
    <property type="match status" value="1"/>
</dbReference>
<dbReference type="EMBL" id="BSSD01000012">
    <property type="protein sequence ID" value="GLW95122.1"/>
    <property type="molecule type" value="Genomic_DNA"/>
</dbReference>
<dbReference type="InterPro" id="IPR011984">
    <property type="entry name" value="HPCD"/>
</dbReference>
<proteinExistence type="predicted"/>
<evidence type="ECO:0000313" key="4">
    <source>
        <dbReference type="Proteomes" id="UP001165042"/>
    </source>
</evidence>
<dbReference type="SUPFAM" id="SSF53213">
    <property type="entry name" value="LigB-like"/>
    <property type="match status" value="1"/>
</dbReference>
<dbReference type="AlphaFoldDB" id="A0A9W6QV50"/>
<accession>A0A9W6QV50</accession>
<dbReference type="Gene3D" id="3.40.830.10">
    <property type="entry name" value="LigB-like"/>
    <property type="match status" value="1"/>
</dbReference>
<dbReference type="InterPro" id="IPR004183">
    <property type="entry name" value="Xdiol_dOase_suB"/>
</dbReference>
<gene>
    <name evidence="3" type="primary">hpaD</name>
    <name evidence="3" type="ORF">Aglo03_59380</name>
</gene>
<reference evidence="3" key="1">
    <citation type="submission" date="2023-02" db="EMBL/GenBank/DDBJ databases">
        <title>Actinokineospora globicatena NBRC 15670.</title>
        <authorList>
            <person name="Ichikawa N."/>
            <person name="Sato H."/>
            <person name="Tonouchi N."/>
        </authorList>
    </citation>
    <scope>NUCLEOTIDE SEQUENCE</scope>
    <source>
        <strain evidence="3">NBRC 15670</strain>
    </source>
</reference>
<protein>
    <submittedName>
        <fullName evidence="3">3,4-dihydroxyphenylacetate 2,3-dioxygenase</fullName>
    </submittedName>
</protein>
<dbReference type="GO" id="GO:0008687">
    <property type="term" value="F:3,4-dihydroxyphenylacetate 2,3-dioxygenase activity"/>
    <property type="evidence" value="ECO:0007669"/>
    <property type="project" value="InterPro"/>
</dbReference>
<comment type="caution">
    <text evidence="3">The sequence shown here is derived from an EMBL/GenBank/DDBJ whole genome shotgun (WGS) entry which is preliminary data.</text>
</comment>
<name>A0A9W6QV50_9PSEU</name>
<keyword evidence="4" id="KW-1185">Reference proteome</keyword>
<dbReference type="NCBIfam" id="TIGR02298">
    <property type="entry name" value="HpaD_Fe"/>
    <property type="match status" value="1"/>
</dbReference>
<dbReference type="Proteomes" id="UP001165042">
    <property type="component" value="Unassembled WGS sequence"/>
</dbReference>
<dbReference type="PANTHER" id="PTHR30096:SF9">
    <property type="entry name" value="4-HYDROXYPHENYLACETATE CATABOLISM PROTEIN"/>
    <property type="match status" value="1"/>
</dbReference>
<evidence type="ECO:0000256" key="1">
    <source>
        <dbReference type="ARBA" id="ARBA00023002"/>
    </source>
</evidence>
<evidence type="ECO:0000313" key="3">
    <source>
        <dbReference type="EMBL" id="GLW95122.1"/>
    </source>
</evidence>
<dbReference type="GO" id="GO:0008198">
    <property type="term" value="F:ferrous iron binding"/>
    <property type="evidence" value="ECO:0007669"/>
    <property type="project" value="InterPro"/>
</dbReference>
<sequence>MEEVTMGELVLAAKITHVPSIWLSIQPGKNHGIRKPAEEGLAEVGRRARERGADTFLVADSHWMNSMSFHVNGKSRHSGSYASHELPHFIADLEYDYDGAADLAALIGEEINAGGQKAMVHDVKDLGLEYATLVPMHFMNRPENTGGAQPLKVLPIGCNIYSTIDENRRVGEAMLRAIKRSDRKVAFLASGSLSHQFPTNEISSQYLNKISNPFNEQADRVVLDQWREGRIAEFLETLPTYNERCTGEAAMADTAMMFGLLGWKDYSGRGEQLCDYFPSSGTGQVIVDFPVPA</sequence>
<organism evidence="3 4">
    <name type="scientific">Actinokineospora globicatena</name>
    <dbReference type="NCBI Taxonomy" id="103729"/>
    <lineage>
        <taxon>Bacteria</taxon>
        <taxon>Bacillati</taxon>
        <taxon>Actinomycetota</taxon>
        <taxon>Actinomycetes</taxon>
        <taxon>Pseudonocardiales</taxon>
        <taxon>Pseudonocardiaceae</taxon>
        <taxon>Actinokineospora</taxon>
    </lineage>
</organism>